<keyword evidence="2" id="KW-0812">Transmembrane</keyword>
<feature type="compositionally biased region" description="Polar residues" evidence="1">
    <location>
        <begin position="384"/>
        <end position="397"/>
    </location>
</feature>
<evidence type="ECO:0000256" key="2">
    <source>
        <dbReference type="SAM" id="Phobius"/>
    </source>
</evidence>
<dbReference type="AlphaFoldDB" id="A0A5C4WS59"/>
<keyword evidence="2" id="KW-1133">Transmembrane helix</keyword>
<feature type="compositionally biased region" description="Polar residues" evidence="1">
    <location>
        <begin position="485"/>
        <end position="496"/>
    </location>
</feature>
<proteinExistence type="predicted"/>
<organism evidence="3 4">
    <name type="scientific">Nonomuraea phyllanthi</name>
    <dbReference type="NCBI Taxonomy" id="2219224"/>
    <lineage>
        <taxon>Bacteria</taxon>
        <taxon>Bacillati</taxon>
        <taxon>Actinomycetota</taxon>
        <taxon>Actinomycetes</taxon>
        <taxon>Streptosporangiales</taxon>
        <taxon>Streptosporangiaceae</taxon>
        <taxon>Nonomuraea</taxon>
    </lineage>
</organism>
<keyword evidence="4" id="KW-1185">Reference proteome</keyword>
<feature type="transmembrane region" description="Helical" evidence="2">
    <location>
        <begin position="242"/>
        <end position="263"/>
    </location>
</feature>
<evidence type="ECO:0000313" key="3">
    <source>
        <dbReference type="EMBL" id="KAB8196389.1"/>
    </source>
</evidence>
<evidence type="ECO:0000313" key="4">
    <source>
        <dbReference type="Proteomes" id="UP000312512"/>
    </source>
</evidence>
<dbReference type="Proteomes" id="UP000312512">
    <property type="component" value="Unassembled WGS sequence"/>
</dbReference>
<sequence length="1220" mass="130610">MSLTGLPASLEGYLLGGVYPQAEWEPCNARAEEFDRLAERLRILREEHGDRVNTVLATGTWSGPAKAEFERLWQQLNSAPQHAGTPAGRARQATSAAATGQRAAQTVQMPSDGLGWLHLCEAECRATAAALRQQTKTTELVRYEMRVTALVVAALLIAYLVWRLANPTAAEMWRQKLLRHYRDVLVAIKNGGLRAILQQLGKASMVSAVVGAVIGALIPLLAHVWAVSDGKAKWSDLDLNRLGLAALEGGIAGAMFPGSELALAKMFPNLSRGAATLIISAVSGAAVATGEMVATGDWSTERFLQATTSSLIGGLGPLASGHALPEAHATSAAAGATRTAHTDTTAPPAHVPDGGGAPIHASPARHEGAPPPLDPIDGRPGQDWGSTTQAGNHSDSPTVRPGGPEPRAPGHGENTTLAAGAAPDAHPAPVHHNPGPRDHGDTTSAGTTAPQAHNLAQPGETTSGAPPGASGPHITHGSADPGHRTLQSAAPSQEVATTAHPAEEVRRGVGLAHQHLPGRITVGEARALSGLADMLPGLEGRTETASNPPVIREILGARSNRQLIAEFLDAVRRGDHAVLDASNPHQLARALNDNLIARTGLDADAPRSGDRPGGTWRTRRPEDPAIVQERTGRAIAEHAGHDPNALTTAEARLLARLDAISPGLKAGDWNGGLVHPDAPRLWREISDGHLRTWSSAADADAQGRYRASALTEVYLDALRSGDEAVATARTAAEIDQAIRGFIHRRVGENLALDAGLPELTATEISHLADLGPLLEGGWSRLGGNLLVREEGILHTNAWGDRSYSVIGEAIADMGGKRHFAELYLEARRNGVDLTQELVPSVSHYDYLHRNDDIYRLGAKLNAYRIERTLSAMPDLPMTAAEKHTARAIADDVLRRAQLDRRLEKREGDFLPNHLTLGYDHEFWRMGFDAAEARLVRDELLPRLFTLSGYESFGHSSAVAPTHPMARLANALGDAELITTYIDAWKAAKRGDADGLAVIHAADPGTLESAIRGFTDVHEKIGSRVMHETGFLSRDTSRTIADFCPDHRALGRFDQLMGRSDTDLPGPLKDLARLVGGVDFFGTPEDMTIMTGALRMGPPRSARETLHRLFIAAAGWHKHGYDAVDPDPRRLQDLHAALDADDPALVAMALMDHVVNHPDQMWRMDSGMVMARVSELGAARQPVNLEALAWELEEARRRGASWNVAYLDDMMKRLLGLEDLD</sequence>
<dbReference type="EMBL" id="VDLX02000002">
    <property type="protein sequence ID" value="KAB8196389.1"/>
    <property type="molecule type" value="Genomic_DNA"/>
</dbReference>
<feature type="transmembrane region" description="Helical" evidence="2">
    <location>
        <begin position="275"/>
        <end position="294"/>
    </location>
</feature>
<dbReference type="RefSeq" id="WP_139629388.1">
    <property type="nucleotide sequence ID" value="NZ_VDLX02000002.1"/>
</dbReference>
<name>A0A5C4WS59_9ACTN</name>
<feature type="region of interest" description="Disordered" evidence="1">
    <location>
        <begin position="601"/>
        <end position="624"/>
    </location>
</feature>
<feature type="region of interest" description="Disordered" evidence="1">
    <location>
        <begin position="327"/>
        <end position="501"/>
    </location>
</feature>
<feature type="transmembrane region" description="Helical" evidence="2">
    <location>
        <begin position="147"/>
        <end position="165"/>
    </location>
</feature>
<reference evidence="3 4" key="1">
    <citation type="submission" date="2019-10" db="EMBL/GenBank/DDBJ databases">
        <title>Nonomuraea sp. nov., isolated from Phyllanthus amarus.</title>
        <authorList>
            <person name="Klykleung N."/>
            <person name="Tanasupawat S."/>
        </authorList>
    </citation>
    <scope>NUCLEOTIDE SEQUENCE [LARGE SCALE GENOMIC DNA]</scope>
    <source>
        <strain evidence="3 4">PA1-10</strain>
    </source>
</reference>
<protein>
    <submittedName>
        <fullName evidence="3">Uncharacterized protein</fullName>
    </submittedName>
</protein>
<accession>A0A5C4WS59</accession>
<gene>
    <name evidence="3" type="ORF">FH608_006440</name>
</gene>
<feature type="compositionally biased region" description="Low complexity" evidence="1">
    <location>
        <begin position="418"/>
        <end position="432"/>
    </location>
</feature>
<feature type="compositionally biased region" description="Polar residues" evidence="1">
    <location>
        <begin position="442"/>
        <end position="451"/>
    </location>
</feature>
<feature type="compositionally biased region" description="Low complexity" evidence="1">
    <location>
        <begin position="327"/>
        <end position="348"/>
    </location>
</feature>
<keyword evidence="2" id="KW-0472">Membrane</keyword>
<evidence type="ECO:0000256" key="1">
    <source>
        <dbReference type="SAM" id="MobiDB-lite"/>
    </source>
</evidence>
<feature type="transmembrane region" description="Helical" evidence="2">
    <location>
        <begin position="203"/>
        <end position="222"/>
    </location>
</feature>
<comment type="caution">
    <text evidence="3">The sequence shown here is derived from an EMBL/GenBank/DDBJ whole genome shotgun (WGS) entry which is preliminary data.</text>
</comment>